<dbReference type="PANTHER" id="PTHR43663:SF1">
    <property type="entry name" value="CHROMATE TRANSPORTER"/>
    <property type="match status" value="1"/>
</dbReference>
<feature type="transmembrane region" description="Helical" evidence="7">
    <location>
        <begin position="21"/>
        <end position="42"/>
    </location>
</feature>
<organism evidence="8 9">
    <name type="scientific">Parapedobacter koreensis</name>
    <dbReference type="NCBI Taxonomy" id="332977"/>
    <lineage>
        <taxon>Bacteria</taxon>
        <taxon>Pseudomonadati</taxon>
        <taxon>Bacteroidota</taxon>
        <taxon>Sphingobacteriia</taxon>
        <taxon>Sphingobacteriales</taxon>
        <taxon>Sphingobacteriaceae</taxon>
        <taxon>Parapedobacter</taxon>
    </lineage>
</organism>
<dbReference type="Proteomes" id="UP000198916">
    <property type="component" value="Unassembled WGS sequence"/>
</dbReference>
<evidence type="ECO:0000256" key="2">
    <source>
        <dbReference type="ARBA" id="ARBA00005262"/>
    </source>
</evidence>
<feature type="transmembrane region" description="Helical" evidence="7">
    <location>
        <begin position="372"/>
        <end position="398"/>
    </location>
</feature>
<sequence>MNSHLMTHNRAQAATYSLLRLSWGIFKVGALAFGGHAALVVMVERYLVVQKKLFSSEDILDAMSLATLLPGPMAVNVVCYLGYRLNGWLGAGVFFVAIAAPPTILMVIIAAWYYQAGGQFGTGGSNTFVLLTVAAVILSTGLTLYKKQIHRDAAGLALCLLAFVSTLVFSGFVVSIALILAGAIIGYSVYRTSSDAHVAEQYIVPKLGVNLLIILLLAVVFLGYLFGGYRFAPHGPWQIVSVFSGMSLTLFGGGMVIIPYMQAILVDELSWLQTKEYVDAIAFGQITPGPILVSVTFIGYKVAGILGAVLATLAIFLPSASLMIILAQYINYQHGRIKAVFRGIRPVVIGMIMAAGIQLLMATPGFSLPAVLFGLIGFAWLSFGRLNPIYLILIGFFIDFIF</sequence>
<protein>
    <submittedName>
        <fullName evidence="8">Chromate transporter</fullName>
    </submittedName>
</protein>
<feature type="transmembrane region" description="Helical" evidence="7">
    <location>
        <begin position="239"/>
        <end position="261"/>
    </location>
</feature>
<evidence type="ECO:0000256" key="4">
    <source>
        <dbReference type="ARBA" id="ARBA00022692"/>
    </source>
</evidence>
<keyword evidence="9" id="KW-1185">Reference proteome</keyword>
<feature type="transmembrane region" description="Helical" evidence="7">
    <location>
        <begin position="126"/>
        <end position="145"/>
    </location>
</feature>
<feature type="transmembrane region" description="Helical" evidence="7">
    <location>
        <begin position="157"/>
        <end position="187"/>
    </location>
</feature>
<feature type="transmembrane region" description="Helical" evidence="7">
    <location>
        <begin position="88"/>
        <end position="114"/>
    </location>
</feature>
<feature type="transmembrane region" description="Helical" evidence="7">
    <location>
        <begin position="302"/>
        <end position="326"/>
    </location>
</feature>
<evidence type="ECO:0000256" key="5">
    <source>
        <dbReference type="ARBA" id="ARBA00022989"/>
    </source>
</evidence>
<feature type="transmembrane region" description="Helical" evidence="7">
    <location>
        <begin position="62"/>
        <end position="81"/>
    </location>
</feature>
<proteinExistence type="inferred from homology"/>
<keyword evidence="4 7" id="KW-0812">Transmembrane</keyword>
<accession>A0A1H7S672</accession>
<dbReference type="PANTHER" id="PTHR43663">
    <property type="entry name" value="CHROMATE TRANSPORT PROTEIN-RELATED"/>
    <property type="match status" value="1"/>
</dbReference>
<dbReference type="InterPro" id="IPR014047">
    <property type="entry name" value="Chr_Tranpt_l_chain"/>
</dbReference>
<evidence type="ECO:0000256" key="1">
    <source>
        <dbReference type="ARBA" id="ARBA00004651"/>
    </source>
</evidence>
<gene>
    <name evidence="8" type="ORF">SAMN05421740_10892</name>
</gene>
<dbReference type="InterPro" id="IPR052518">
    <property type="entry name" value="CHR_Transporter"/>
</dbReference>
<evidence type="ECO:0000313" key="9">
    <source>
        <dbReference type="Proteomes" id="UP000198916"/>
    </source>
</evidence>
<reference evidence="9" key="1">
    <citation type="submission" date="2016-10" db="EMBL/GenBank/DDBJ databases">
        <authorList>
            <person name="Varghese N."/>
            <person name="Submissions S."/>
        </authorList>
    </citation>
    <scope>NUCLEOTIDE SEQUENCE [LARGE SCALE GENOMIC DNA]</scope>
    <source>
        <strain evidence="9">Jip14</strain>
    </source>
</reference>
<dbReference type="OrthoDB" id="9788907at2"/>
<dbReference type="AlphaFoldDB" id="A0A1H7S672"/>
<dbReference type="PIRSF" id="PIRSF004810">
    <property type="entry name" value="ChrA"/>
    <property type="match status" value="1"/>
</dbReference>
<dbReference type="GO" id="GO:0005886">
    <property type="term" value="C:plasma membrane"/>
    <property type="evidence" value="ECO:0007669"/>
    <property type="project" value="UniProtKB-SubCell"/>
</dbReference>
<feature type="transmembrane region" description="Helical" evidence="7">
    <location>
        <begin position="207"/>
        <end position="227"/>
    </location>
</feature>
<keyword evidence="5 7" id="KW-1133">Transmembrane helix</keyword>
<comment type="subcellular location">
    <subcellularLocation>
        <location evidence="1">Cell membrane</location>
        <topology evidence="1">Multi-pass membrane protein</topology>
    </subcellularLocation>
</comment>
<evidence type="ECO:0000313" key="8">
    <source>
        <dbReference type="EMBL" id="SEL67726.1"/>
    </source>
</evidence>
<comment type="similarity">
    <text evidence="2">Belongs to the chromate ion transporter (CHR) (TC 2.A.51) family.</text>
</comment>
<dbReference type="STRING" id="332977.SAMN05421740_10892"/>
<evidence type="ECO:0000256" key="3">
    <source>
        <dbReference type="ARBA" id="ARBA00022475"/>
    </source>
</evidence>
<keyword evidence="3" id="KW-1003">Cell membrane</keyword>
<evidence type="ECO:0000256" key="6">
    <source>
        <dbReference type="ARBA" id="ARBA00023136"/>
    </source>
</evidence>
<dbReference type="Pfam" id="PF02417">
    <property type="entry name" value="Chromate_transp"/>
    <property type="match status" value="2"/>
</dbReference>
<keyword evidence="6 7" id="KW-0472">Membrane</keyword>
<feature type="transmembrane region" description="Helical" evidence="7">
    <location>
        <begin position="347"/>
        <end position="366"/>
    </location>
</feature>
<dbReference type="GO" id="GO:0015109">
    <property type="term" value="F:chromate transmembrane transporter activity"/>
    <property type="evidence" value="ECO:0007669"/>
    <property type="project" value="InterPro"/>
</dbReference>
<dbReference type="InterPro" id="IPR003370">
    <property type="entry name" value="Chromate_transpt"/>
</dbReference>
<name>A0A1H7S672_9SPHI</name>
<dbReference type="NCBIfam" id="TIGR00937">
    <property type="entry name" value="2A51"/>
    <property type="match status" value="1"/>
</dbReference>
<evidence type="ECO:0000256" key="7">
    <source>
        <dbReference type="SAM" id="Phobius"/>
    </source>
</evidence>
<dbReference type="EMBL" id="FNZR01000008">
    <property type="protein sequence ID" value="SEL67726.1"/>
    <property type="molecule type" value="Genomic_DNA"/>
</dbReference>